<dbReference type="Pfam" id="PF12833">
    <property type="entry name" value="HTH_18"/>
    <property type="match status" value="1"/>
</dbReference>
<dbReference type="SMART" id="SM00448">
    <property type="entry name" value="REC"/>
    <property type="match status" value="1"/>
</dbReference>
<gene>
    <name evidence="7" type="ORF">DLJ74_12560</name>
</gene>
<evidence type="ECO:0000256" key="3">
    <source>
        <dbReference type="ARBA" id="ARBA00023163"/>
    </source>
</evidence>
<dbReference type="PROSITE" id="PS00041">
    <property type="entry name" value="HTH_ARAC_FAMILY_1"/>
    <property type="match status" value="1"/>
</dbReference>
<dbReference type="EMBL" id="QGTD01000011">
    <property type="protein sequence ID" value="PWU67934.1"/>
    <property type="molecule type" value="Genomic_DNA"/>
</dbReference>
<sequence length="255" mass="29676">MERKVILVVDDEPRSRQGIKKTIERNAIDRYEVLTAENATEAIKQIHQQKVHVLITDIRMPEVTGLEMLQQLKEKAQDPVVIIISAYSEFDYAHQALELGVVNYLLKPIAKEKLMEAIEKAIAMEEELKRRGMVKRIVDEKWMEVSNETSYNRAVKETIAFIESHFAEELTLKKVAGEVHLNASYLSALFKEELNMTFSEYLTRRRLQEAKKLLLSTDLTISEIAEQIGYQTSKYFIKLFKQYENMTPNVYRKSN</sequence>
<dbReference type="GO" id="GO:0000160">
    <property type="term" value="P:phosphorelay signal transduction system"/>
    <property type="evidence" value="ECO:0007669"/>
    <property type="project" value="InterPro"/>
</dbReference>
<protein>
    <submittedName>
        <fullName evidence="7">DNA-binding response regulator</fullName>
    </submittedName>
</protein>
<evidence type="ECO:0000256" key="2">
    <source>
        <dbReference type="ARBA" id="ARBA00023125"/>
    </source>
</evidence>
<proteinExistence type="predicted"/>
<dbReference type="RefSeq" id="WP_054860705.1">
    <property type="nucleotide sequence ID" value="NZ_JAJUIE010000015.1"/>
</dbReference>
<dbReference type="OrthoDB" id="9788446at2"/>
<feature type="modified residue" description="4-aspartylphosphate" evidence="4">
    <location>
        <position position="57"/>
    </location>
</feature>
<dbReference type="PANTHER" id="PTHR43280">
    <property type="entry name" value="ARAC-FAMILY TRANSCRIPTIONAL REGULATOR"/>
    <property type="match status" value="1"/>
</dbReference>
<evidence type="ECO:0000259" key="6">
    <source>
        <dbReference type="PROSITE" id="PS50110"/>
    </source>
</evidence>
<dbReference type="AlphaFoldDB" id="A0A317KXV6"/>
<dbReference type="SMART" id="SM00342">
    <property type="entry name" value="HTH_ARAC"/>
    <property type="match status" value="1"/>
</dbReference>
<keyword evidence="2 7" id="KW-0238">DNA-binding</keyword>
<dbReference type="Gene3D" id="3.40.50.2300">
    <property type="match status" value="1"/>
</dbReference>
<dbReference type="PROSITE" id="PS50110">
    <property type="entry name" value="RESPONSE_REGULATORY"/>
    <property type="match status" value="1"/>
</dbReference>
<evidence type="ECO:0000259" key="5">
    <source>
        <dbReference type="PROSITE" id="PS01124"/>
    </source>
</evidence>
<dbReference type="InterPro" id="IPR009057">
    <property type="entry name" value="Homeodomain-like_sf"/>
</dbReference>
<keyword evidence="8" id="KW-1185">Reference proteome</keyword>
<dbReference type="InterPro" id="IPR001789">
    <property type="entry name" value="Sig_transdc_resp-reg_receiver"/>
</dbReference>
<keyword evidence="3" id="KW-0804">Transcription</keyword>
<dbReference type="Gene3D" id="1.10.10.60">
    <property type="entry name" value="Homeodomain-like"/>
    <property type="match status" value="2"/>
</dbReference>
<name>A0A317KXV6_9BACI</name>
<dbReference type="CDD" id="cd17536">
    <property type="entry name" value="REC_YesN-like"/>
    <property type="match status" value="1"/>
</dbReference>
<comment type="caution">
    <text evidence="7">The sequence shown here is derived from an EMBL/GenBank/DDBJ whole genome shotgun (WGS) entry which is preliminary data.</text>
</comment>
<dbReference type="Pfam" id="PF00072">
    <property type="entry name" value="Response_reg"/>
    <property type="match status" value="1"/>
</dbReference>
<dbReference type="PRINTS" id="PR00032">
    <property type="entry name" value="HTHARAC"/>
</dbReference>
<dbReference type="SUPFAM" id="SSF46689">
    <property type="entry name" value="Homeodomain-like"/>
    <property type="match status" value="2"/>
</dbReference>
<accession>A0A317KXV6</accession>
<dbReference type="InterPro" id="IPR018062">
    <property type="entry name" value="HTH_AraC-typ_CS"/>
</dbReference>
<feature type="domain" description="HTH araC/xylS-type" evidence="5">
    <location>
        <begin position="156"/>
        <end position="254"/>
    </location>
</feature>
<dbReference type="InterPro" id="IPR011006">
    <property type="entry name" value="CheY-like_superfamily"/>
</dbReference>
<keyword evidence="1" id="KW-0805">Transcription regulation</keyword>
<evidence type="ECO:0000256" key="4">
    <source>
        <dbReference type="PROSITE-ProRule" id="PRU00169"/>
    </source>
</evidence>
<reference evidence="7 8" key="1">
    <citation type="submission" date="2018-05" db="EMBL/GenBank/DDBJ databases">
        <title>Genomic analysis of Gracilibacillus dipsosauri DD1 reveals novel features of a salt-tolerant amylase.</title>
        <authorList>
            <person name="Deutch C.E."/>
            <person name="Yang S."/>
        </authorList>
    </citation>
    <scope>NUCLEOTIDE SEQUENCE [LARGE SCALE GENOMIC DNA]</scope>
    <source>
        <strain evidence="7 8">DD1</strain>
    </source>
</reference>
<dbReference type="PROSITE" id="PS01124">
    <property type="entry name" value="HTH_ARAC_FAMILY_2"/>
    <property type="match status" value="1"/>
</dbReference>
<keyword evidence="4" id="KW-0597">Phosphoprotein</keyword>
<evidence type="ECO:0000313" key="7">
    <source>
        <dbReference type="EMBL" id="PWU67934.1"/>
    </source>
</evidence>
<dbReference type="Proteomes" id="UP000245624">
    <property type="component" value="Unassembled WGS sequence"/>
</dbReference>
<dbReference type="GO" id="GO:0003700">
    <property type="term" value="F:DNA-binding transcription factor activity"/>
    <property type="evidence" value="ECO:0007669"/>
    <property type="project" value="InterPro"/>
</dbReference>
<evidence type="ECO:0000256" key="1">
    <source>
        <dbReference type="ARBA" id="ARBA00023015"/>
    </source>
</evidence>
<feature type="domain" description="Response regulatory" evidence="6">
    <location>
        <begin position="5"/>
        <end position="122"/>
    </location>
</feature>
<dbReference type="InterPro" id="IPR018060">
    <property type="entry name" value="HTH_AraC"/>
</dbReference>
<dbReference type="SUPFAM" id="SSF52172">
    <property type="entry name" value="CheY-like"/>
    <property type="match status" value="1"/>
</dbReference>
<organism evidence="7 8">
    <name type="scientific">Gracilibacillus dipsosauri</name>
    <dbReference type="NCBI Taxonomy" id="178340"/>
    <lineage>
        <taxon>Bacteria</taxon>
        <taxon>Bacillati</taxon>
        <taxon>Bacillota</taxon>
        <taxon>Bacilli</taxon>
        <taxon>Bacillales</taxon>
        <taxon>Bacillaceae</taxon>
        <taxon>Gracilibacillus</taxon>
    </lineage>
</organism>
<evidence type="ECO:0000313" key="8">
    <source>
        <dbReference type="Proteomes" id="UP000245624"/>
    </source>
</evidence>
<dbReference type="GO" id="GO:0043565">
    <property type="term" value="F:sequence-specific DNA binding"/>
    <property type="evidence" value="ECO:0007669"/>
    <property type="project" value="InterPro"/>
</dbReference>
<dbReference type="InterPro" id="IPR020449">
    <property type="entry name" value="Tscrpt_reg_AraC-type_HTH"/>
</dbReference>
<dbReference type="PANTHER" id="PTHR43280:SF28">
    <property type="entry name" value="HTH-TYPE TRANSCRIPTIONAL ACTIVATOR RHAS"/>
    <property type="match status" value="1"/>
</dbReference>